<evidence type="ECO:0000259" key="10">
    <source>
        <dbReference type="PROSITE" id="PS50280"/>
    </source>
</evidence>
<feature type="coiled-coil region" evidence="8">
    <location>
        <begin position="530"/>
        <end position="567"/>
    </location>
</feature>
<feature type="region of interest" description="Disordered" evidence="9">
    <location>
        <begin position="206"/>
        <end position="314"/>
    </location>
</feature>
<dbReference type="AlphaFoldDB" id="A0A0R0LTY2"/>
<comment type="caution">
    <text evidence="11">The sequence shown here is derived from an EMBL/GenBank/DDBJ whole genome shotgun (WGS) entry which is preliminary data.</text>
</comment>
<feature type="compositionally biased region" description="Basic and acidic residues" evidence="9">
    <location>
        <begin position="141"/>
        <end position="159"/>
    </location>
</feature>
<evidence type="ECO:0000256" key="7">
    <source>
        <dbReference type="ARBA" id="ARBA00023242"/>
    </source>
</evidence>
<dbReference type="Pfam" id="PF00856">
    <property type="entry name" value="SET"/>
    <property type="match status" value="1"/>
</dbReference>
<feature type="compositionally biased region" description="Polar residues" evidence="9">
    <location>
        <begin position="298"/>
        <end position="314"/>
    </location>
</feature>
<evidence type="ECO:0000256" key="6">
    <source>
        <dbReference type="ARBA" id="ARBA00022691"/>
    </source>
</evidence>
<evidence type="ECO:0000256" key="4">
    <source>
        <dbReference type="ARBA" id="ARBA00022603"/>
    </source>
</evidence>
<keyword evidence="4 11" id="KW-0489">Methyltransferase</keyword>
<protein>
    <submittedName>
        <fullName evidence="11">Histone H3 (Lys4) methyltransferase complex, subunit SET1</fullName>
    </submittedName>
</protein>
<feature type="compositionally biased region" description="Basic and acidic residues" evidence="9">
    <location>
        <begin position="1"/>
        <end position="114"/>
    </location>
</feature>
<proteinExistence type="predicted"/>
<feature type="compositionally biased region" description="Basic and acidic residues" evidence="9">
    <location>
        <begin position="497"/>
        <end position="511"/>
    </location>
</feature>
<dbReference type="GO" id="GO:0008168">
    <property type="term" value="F:methyltransferase activity"/>
    <property type="evidence" value="ECO:0007669"/>
    <property type="project" value="UniProtKB-KW"/>
</dbReference>
<dbReference type="GO" id="GO:0032259">
    <property type="term" value="P:methylation"/>
    <property type="evidence" value="ECO:0007669"/>
    <property type="project" value="UniProtKB-KW"/>
</dbReference>
<feature type="compositionally biased region" description="Basic and acidic residues" evidence="9">
    <location>
        <begin position="237"/>
        <end position="259"/>
    </location>
</feature>
<dbReference type="InterPro" id="IPR046341">
    <property type="entry name" value="SET_dom_sf"/>
</dbReference>
<feature type="domain" description="SET" evidence="10">
    <location>
        <begin position="586"/>
        <end position="699"/>
    </location>
</feature>
<dbReference type="OrthoDB" id="308383at2759"/>
<evidence type="ECO:0000256" key="3">
    <source>
        <dbReference type="ARBA" id="ARBA00022454"/>
    </source>
</evidence>
<feature type="region of interest" description="Disordered" evidence="9">
    <location>
        <begin position="1"/>
        <end position="193"/>
    </location>
</feature>
<feature type="region of interest" description="Disordered" evidence="9">
    <location>
        <begin position="456"/>
        <end position="511"/>
    </location>
</feature>
<evidence type="ECO:0000256" key="9">
    <source>
        <dbReference type="SAM" id="MobiDB-lite"/>
    </source>
</evidence>
<evidence type="ECO:0000256" key="2">
    <source>
        <dbReference type="ARBA" id="ARBA00004286"/>
    </source>
</evidence>
<feature type="compositionally biased region" description="Basic and acidic residues" evidence="9">
    <location>
        <begin position="456"/>
        <end position="482"/>
    </location>
</feature>
<keyword evidence="3" id="KW-0158">Chromosome</keyword>
<keyword evidence="6" id="KW-0949">S-adenosyl-L-methionine</keyword>
<dbReference type="Gene3D" id="2.170.270.10">
    <property type="entry name" value="SET domain"/>
    <property type="match status" value="1"/>
</dbReference>
<evidence type="ECO:0000256" key="1">
    <source>
        <dbReference type="ARBA" id="ARBA00004123"/>
    </source>
</evidence>
<keyword evidence="8" id="KW-0175">Coiled coil</keyword>
<feature type="compositionally biased region" description="Basic and acidic residues" evidence="9">
    <location>
        <begin position="182"/>
        <end position="193"/>
    </location>
</feature>
<dbReference type="SUPFAM" id="SSF82199">
    <property type="entry name" value="SET domain"/>
    <property type="match status" value="1"/>
</dbReference>
<dbReference type="GO" id="GO:0005694">
    <property type="term" value="C:chromosome"/>
    <property type="evidence" value="ECO:0007669"/>
    <property type="project" value="UniProtKB-SubCell"/>
</dbReference>
<reference evidence="11 12" key="1">
    <citation type="submission" date="2015-07" db="EMBL/GenBank/DDBJ databases">
        <title>The genome of Pseudoloma neurophilia, a relevant intracellular parasite of the zebrafish.</title>
        <authorList>
            <person name="Ndikumana S."/>
            <person name="Pelin A."/>
            <person name="Sanders J."/>
            <person name="Corradi N."/>
        </authorList>
    </citation>
    <scope>NUCLEOTIDE SEQUENCE [LARGE SCALE GENOMIC DNA]</scope>
    <source>
        <strain evidence="11 12">MK1</strain>
    </source>
</reference>
<evidence type="ECO:0000256" key="8">
    <source>
        <dbReference type="SAM" id="Coils"/>
    </source>
</evidence>
<dbReference type="VEuPathDB" id="MicrosporidiaDB:M153_22980001"/>
<feature type="compositionally biased region" description="Basic and acidic residues" evidence="9">
    <location>
        <begin position="272"/>
        <end position="296"/>
    </location>
</feature>
<dbReference type="PROSITE" id="PS50280">
    <property type="entry name" value="SET"/>
    <property type="match status" value="1"/>
</dbReference>
<dbReference type="EMBL" id="LGUB01000613">
    <property type="protein sequence ID" value="KRH92883.1"/>
    <property type="molecule type" value="Genomic_DNA"/>
</dbReference>
<dbReference type="InterPro" id="IPR050777">
    <property type="entry name" value="SET2_Histone-Lys_MeTrsfase"/>
</dbReference>
<sequence length="712" mass="84315">PHYEQRLQHDPHYEQRLQHDPHYEQRLQHDPRYEQRLNDGRQQRDEHYDPRYDQRPHEGRNLHDQRDDRYDGRNPHEQRDEHYDPRGDRYDGRNPHEQRDDHYDPRGDHYDQESFRMSQNRDNPDFTPRRHHSSLNNNSYSDDHDSYNRYTSDYDRPDEFTNPQRSYDNRSEYYDNSNYRAPSDHRTYRDRQHSYDQRNIRCANERFGNTQNGGNTQGGFQEGQKHHYGYENNQGHFYDHRQSHRNDHYWNDHRPDRNDYGPNYDDYGPNQRPDHNNFRPDDNRNTDWCNKPKLENGYRNTNTGHNKNDIPVNNNMSNHNTVKNNTDNHTKQDQYAIANSPSNWQNRPSGISQINRSDAKGSTHLIAQNKRPDIGTKPVNQLKKNLNIESKIIRRTIFPRKRKIISGIPEKSIVVETTQPTKRENEMADDLIIKDIVTDTIQGETIKDKVSDTIKGEKKTESADKVTDSVDKVSDTKKKEKTPSVTKKSKKQNSKNLKTDQKIDQKDKITETSVKRPKKEIKNTVIGSQIDEYEKKCKDKKILIKEKEREEKQKILYKNVVDELKDKKAQIWNNQLKQQQNERSDNGLQVKASTIHGMGLFSQKFIKEGDHIIEYTGAIIGDTMADKLEEEYKSYGMNDIYFFRLDEDKIIDATVLGNRARYINHSCDPSAEARVHNEGIHIFALRDIQKEEEITIHYNMGKGEAIPCRCRS</sequence>
<dbReference type="SMART" id="SM00317">
    <property type="entry name" value="SET"/>
    <property type="match status" value="1"/>
</dbReference>
<gene>
    <name evidence="11" type="ORF">M153_22980001</name>
</gene>
<organism evidence="11 12">
    <name type="scientific">Pseudoloma neurophilia</name>
    <dbReference type="NCBI Taxonomy" id="146866"/>
    <lineage>
        <taxon>Eukaryota</taxon>
        <taxon>Fungi</taxon>
        <taxon>Fungi incertae sedis</taxon>
        <taxon>Microsporidia</taxon>
        <taxon>Pseudoloma</taxon>
    </lineage>
</organism>
<keyword evidence="5 11" id="KW-0808">Transferase</keyword>
<dbReference type="GO" id="GO:0005634">
    <property type="term" value="C:nucleus"/>
    <property type="evidence" value="ECO:0007669"/>
    <property type="project" value="UniProtKB-SubCell"/>
</dbReference>
<evidence type="ECO:0000313" key="12">
    <source>
        <dbReference type="Proteomes" id="UP000051530"/>
    </source>
</evidence>
<feature type="non-terminal residue" evidence="11">
    <location>
        <position position="712"/>
    </location>
</feature>
<evidence type="ECO:0000313" key="11">
    <source>
        <dbReference type="EMBL" id="KRH92883.1"/>
    </source>
</evidence>
<evidence type="ECO:0000256" key="5">
    <source>
        <dbReference type="ARBA" id="ARBA00022679"/>
    </source>
</evidence>
<dbReference type="Proteomes" id="UP000051530">
    <property type="component" value="Unassembled WGS sequence"/>
</dbReference>
<comment type="subcellular location">
    <subcellularLocation>
        <location evidence="2">Chromosome</location>
    </subcellularLocation>
    <subcellularLocation>
        <location evidence="1">Nucleus</location>
    </subcellularLocation>
</comment>
<accession>A0A0R0LTY2</accession>
<keyword evidence="7" id="KW-0539">Nucleus</keyword>
<keyword evidence="12" id="KW-1185">Reference proteome</keyword>
<feature type="non-terminal residue" evidence="11">
    <location>
        <position position="1"/>
    </location>
</feature>
<name>A0A0R0LTY2_9MICR</name>
<dbReference type="InterPro" id="IPR001214">
    <property type="entry name" value="SET_dom"/>
</dbReference>
<dbReference type="PANTHER" id="PTHR22884">
    <property type="entry name" value="SET DOMAIN PROTEINS"/>
    <property type="match status" value="1"/>
</dbReference>